<dbReference type="InterPro" id="IPR003615">
    <property type="entry name" value="HNH_nuc"/>
</dbReference>
<dbReference type="SUPFAM" id="SSF54060">
    <property type="entry name" value="His-Me finger endonucleases"/>
    <property type="match status" value="1"/>
</dbReference>
<protein>
    <submittedName>
        <fullName evidence="2">PROTEIN/DNA Complex catalytic motif, Helix-turn-helix DNA</fullName>
    </submittedName>
</protein>
<evidence type="ECO:0000313" key="2">
    <source>
        <dbReference type="EMBL" id="DAF91715.1"/>
    </source>
</evidence>
<reference evidence="2" key="1">
    <citation type="journal article" date="2021" name="Proc. Natl. Acad. Sci. U.S.A.">
        <title>A Catalog of Tens of Thousands of Viruses from Human Metagenomes Reveals Hidden Associations with Chronic Diseases.</title>
        <authorList>
            <person name="Tisza M.J."/>
            <person name="Buck C.B."/>
        </authorList>
    </citation>
    <scope>NUCLEOTIDE SEQUENCE</scope>
    <source>
        <strain evidence="2">Ct8Cp41</strain>
    </source>
</reference>
<dbReference type="Gene3D" id="3.90.75.20">
    <property type="match status" value="1"/>
</dbReference>
<organism evidence="2">
    <name type="scientific">Siphoviridae sp. ct8Cp41</name>
    <dbReference type="NCBI Taxonomy" id="2825358"/>
    <lineage>
        <taxon>Viruses</taxon>
        <taxon>Duplodnaviria</taxon>
        <taxon>Heunggongvirae</taxon>
        <taxon>Uroviricota</taxon>
        <taxon>Caudoviricetes</taxon>
    </lineage>
</organism>
<name>A0A8S5UBB4_9CAUD</name>
<evidence type="ECO:0000259" key="1">
    <source>
        <dbReference type="Pfam" id="PF13392"/>
    </source>
</evidence>
<sequence>MRQQSHNGNTTIQIAGKTIRVKDIVCDVFLGGKREGMILHHKDGDYRNCAVNNLKFVTRAELNRKRRSPNCRIVAKTDKWGKVLKFYPSARAAARENYLSTSGLHRRIKNKSFIDGVIFKYAD</sequence>
<feature type="domain" description="HNH nuclease" evidence="1">
    <location>
        <begin position="35"/>
        <end position="64"/>
    </location>
</feature>
<accession>A0A8S5UBB4</accession>
<dbReference type="EMBL" id="BK016059">
    <property type="protein sequence ID" value="DAF91715.1"/>
    <property type="molecule type" value="Genomic_DNA"/>
</dbReference>
<dbReference type="Pfam" id="PF13392">
    <property type="entry name" value="HNH_3"/>
    <property type="match status" value="1"/>
</dbReference>
<dbReference type="InterPro" id="IPR044925">
    <property type="entry name" value="His-Me_finger_sf"/>
</dbReference>
<proteinExistence type="predicted"/>